<dbReference type="InterPro" id="IPR036380">
    <property type="entry name" value="Isochorismatase-like_sf"/>
</dbReference>
<dbReference type="PANTHER" id="PTHR43540:SF6">
    <property type="entry name" value="ISOCHORISMATASE-LIKE DOMAIN-CONTAINING PROTEIN"/>
    <property type="match status" value="1"/>
</dbReference>
<dbReference type="InterPro" id="IPR050272">
    <property type="entry name" value="Isochorismatase-like_hydrls"/>
</dbReference>
<proteinExistence type="predicted"/>
<protein>
    <submittedName>
        <fullName evidence="3">Isochorismatase family protein</fullName>
    </submittedName>
</protein>
<comment type="caution">
    <text evidence="3">The sequence shown here is derived from an EMBL/GenBank/DDBJ whole genome shotgun (WGS) entry which is preliminary data.</text>
</comment>
<dbReference type="InterPro" id="IPR000868">
    <property type="entry name" value="Isochorismatase-like_dom"/>
</dbReference>
<sequence length="236" mass="25684">MQAEIHAITLDAQPEPIEIDRKRCAVLVVDMQNDFGARGGMFDRAGIDIMPIERVVEATARVLAAARSAGLPVVYLKMEHSPDLADTGGAGSPHSIKHARLGVGKEVPAPDGRAGRILVRDTWNTDILPQLAPQAGDVIVPKHRYSGFFQTDLDKVLTDRNIKHLVVTGCTTSVCVESTVRDAMFRGYHCVVLADCTAEPIANDQFRTNHEASLLTIQLLFGWVSDSERFVASLDG</sequence>
<accession>A0ABS1V769</accession>
<evidence type="ECO:0000313" key="3">
    <source>
        <dbReference type="EMBL" id="MBL6457222.1"/>
    </source>
</evidence>
<name>A0ABS1V769_9PROT</name>
<dbReference type="Proteomes" id="UP000606490">
    <property type="component" value="Unassembled WGS sequence"/>
</dbReference>
<dbReference type="PANTHER" id="PTHR43540">
    <property type="entry name" value="PEROXYUREIDOACRYLATE/UREIDOACRYLATE AMIDOHYDROLASE-RELATED"/>
    <property type="match status" value="1"/>
</dbReference>
<dbReference type="CDD" id="cd00431">
    <property type="entry name" value="cysteine_hydrolases"/>
    <property type="match status" value="1"/>
</dbReference>
<dbReference type="Gene3D" id="3.40.50.850">
    <property type="entry name" value="Isochorismatase-like"/>
    <property type="match status" value="1"/>
</dbReference>
<dbReference type="SUPFAM" id="SSF52499">
    <property type="entry name" value="Isochorismatase-like hydrolases"/>
    <property type="match status" value="1"/>
</dbReference>
<feature type="domain" description="Isochorismatase-like" evidence="2">
    <location>
        <begin position="24"/>
        <end position="228"/>
    </location>
</feature>
<keyword evidence="1" id="KW-0378">Hydrolase</keyword>
<dbReference type="Pfam" id="PF00857">
    <property type="entry name" value="Isochorismatase"/>
    <property type="match status" value="1"/>
</dbReference>
<organism evidence="3 4">
    <name type="scientific">Belnapia mucosa</name>
    <dbReference type="NCBI Taxonomy" id="2804532"/>
    <lineage>
        <taxon>Bacteria</taxon>
        <taxon>Pseudomonadati</taxon>
        <taxon>Pseudomonadota</taxon>
        <taxon>Alphaproteobacteria</taxon>
        <taxon>Acetobacterales</taxon>
        <taxon>Roseomonadaceae</taxon>
        <taxon>Belnapia</taxon>
    </lineage>
</organism>
<gene>
    <name evidence="3" type="ORF">JMJ55_17945</name>
</gene>
<evidence type="ECO:0000259" key="2">
    <source>
        <dbReference type="Pfam" id="PF00857"/>
    </source>
</evidence>
<keyword evidence="4" id="KW-1185">Reference proteome</keyword>
<reference evidence="3 4" key="1">
    <citation type="submission" date="2021-01" db="EMBL/GenBank/DDBJ databases">
        <title>Belnapia mucosa sp. nov. and Belnapia arida sp. nov., isolated from the Tabernas Desert (Almeria, Spain).</title>
        <authorList>
            <person name="Molina-Menor E."/>
            <person name="Vidal-Verdu A."/>
            <person name="Calonge A."/>
            <person name="Satari L."/>
            <person name="Pereto Magraner J."/>
            <person name="Porcar Miralles M."/>
        </authorList>
    </citation>
    <scope>NUCLEOTIDE SEQUENCE [LARGE SCALE GENOMIC DNA]</scope>
    <source>
        <strain evidence="3 4">T6</strain>
    </source>
</reference>
<dbReference type="RefSeq" id="WP_202826954.1">
    <property type="nucleotide sequence ID" value="NZ_JAEUXJ010000007.1"/>
</dbReference>
<dbReference type="EMBL" id="JAEUXJ010000007">
    <property type="protein sequence ID" value="MBL6457222.1"/>
    <property type="molecule type" value="Genomic_DNA"/>
</dbReference>
<evidence type="ECO:0000313" key="4">
    <source>
        <dbReference type="Proteomes" id="UP000606490"/>
    </source>
</evidence>
<evidence type="ECO:0000256" key="1">
    <source>
        <dbReference type="ARBA" id="ARBA00022801"/>
    </source>
</evidence>